<dbReference type="SUPFAM" id="SSF47769">
    <property type="entry name" value="SAM/Pointed domain"/>
    <property type="match status" value="1"/>
</dbReference>
<dbReference type="PANTHER" id="PTHR46829">
    <property type="entry name" value="STERILE ALPHA MOTIF DOMAIN-CONTAINING PROTEIN 15"/>
    <property type="match status" value="1"/>
</dbReference>
<proteinExistence type="evidence at transcript level"/>
<evidence type="ECO:0000313" key="2">
    <source>
        <dbReference type="EMBL" id="AFP11361.1"/>
    </source>
</evidence>
<dbReference type="InterPro" id="IPR013761">
    <property type="entry name" value="SAM/pointed_sf"/>
</dbReference>
<dbReference type="Gene3D" id="1.10.150.50">
    <property type="entry name" value="Transcription Factor, Ets-1"/>
    <property type="match status" value="1"/>
</dbReference>
<dbReference type="PANTHER" id="PTHR46829:SF1">
    <property type="entry name" value="STERILE ALPHA MOTIF DOMAIN-CONTAINING PROTEIN 15"/>
    <property type="match status" value="1"/>
</dbReference>
<dbReference type="EMBL" id="JW878844">
    <property type="protein sequence ID" value="AFP11361.1"/>
    <property type="molecule type" value="mRNA"/>
</dbReference>
<dbReference type="PROSITE" id="PS50105">
    <property type="entry name" value="SAM_DOMAIN"/>
    <property type="match status" value="1"/>
</dbReference>
<dbReference type="AlphaFoldDB" id="V9LG59"/>
<dbReference type="InterPro" id="IPR001660">
    <property type="entry name" value="SAM"/>
</dbReference>
<name>V9LG59_CALMI</name>
<dbReference type="SMART" id="SM00454">
    <property type="entry name" value="SAM"/>
    <property type="match status" value="1"/>
</dbReference>
<dbReference type="Pfam" id="PF00536">
    <property type="entry name" value="SAM_1"/>
    <property type="match status" value="1"/>
</dbReference>
<reference evidence="2" key="1">
    <citation type="journal article" date="2014" name="Nature">
        <title>Elephant shark genome provides unique insights into gnathostome evolution.</title>
        <authorList>
            <consortium name="International Elephant Shark Genome Sequencing Consortium"/>
            <person name="Venkatesh B."/>
            <person name="Lee A.P."/>
            <person name="Ravi V."/>
            <person name="Maurya A.K."/>
            <person name="Lian M.M."/>
            <person name="Swann J.B."/>
            <person name="Ohta Y."/>
            <person name="Flajnik M.F."/>
            <person name="Sutoh Y."/>
            <person name="Kasahara M."/>
            <person name="Hoon S."/>
            <person name="Gangu V."/>
            <person name="Roy S.W."/>
            <person name="Irimia M."/>
            <person name="Korzh V."/>
            <person name="Kondrychyn I."/>
            <person name="Lim Z.W."/>
            <person name="Tay B.H."/>
            <person name="Tohari S."/>
            <person name="Kong K.W."/>
            <person name="Ho S."/>
            <person name="Lorente-Galdos B."/>
            <person name="Quilez J."/>
            <person name="Marques-Bonet T."/>
            <person name="Raney B.J."/>
            <person name="Ingham P.W."/>
            <person name="Tay A."/>
            <person name="Hillier L.W."/>
            <person name="Minx P."/>
            <person name="Boehm T."/>
            <person name="Wilson R.K."/>
            <person name="Brenner S."/>
            <person name="Warren W.C."/>
        </authorList>
    </citation>
    <scope>NUCLEOTIDE SEQUENCE</scope>
    <source>
        <tissue evidence="2">Kidney</tissue>
    </source>
</reference>
<sequence>MALARTEDCGCDCNVLHVPPALSWSCSAVSRWVEELGFPEYKQACFKSNRINGRKLIYVTASSLPNMGITDFQHIKVITAAIRKLMTITEPQWCRSISLRHRDSMGLFLERKGPTGKRANTLTLSQFLKELEA</sequence>
<organism evidence="2">
    <name type="scientific">Callorhinchus milii</name>
    <name type="common">Ghost shark</name>
    <dbReference type="NCBI Taxonomy" id="7868"/>
    <lineage>
        <taxon>Eukaryota</taxon>
        <taxon>Metazoa</taxon>
        <taxon>Chordata</taxon>
        <taxon>Craniata</taxon>
        <taxon>Vertebrata</taxon>
        <taxon>Chondrichthyes</taxon>
        <taxon>Holocephali</taxon>
        <taxon>Chimaeriformes</taxon>
        <taxon>Callorhinchidae</taxon>
        <taxon>Callorhinchus</taxon>
    </lineage>
</organism>
<protein>
    <submittedName>
        <fullName evidence="2">Sterile alpha motif domain-containing protein 15</fullName>
    </submittedName>
</protein>
<feature type="domain" description="SAM" evidence="1">
    <location>
        <begin position="24"/>
        <end position="88"/>
    </location>
</feature>
<evidence type="ECO:0000259" key="1">
    <source>
        <dbReference type="PROSITE" id="PS50105"/>
    </source>
</evidence>
<accession>V9LG59</accession>